<dbReference type="PANTHER" id="PTHR37834:SF2">
    <property type="entry name" value="ESTERASE, SGNH HYDROLASE-TYPE"/>
    <property type="match status" value="1"/>
</dbReference>
<accession>A0A812Y7C5</accession>
<protein>
    <submittedName>
        <fullName evidence="2">Ce2C protein</fullName>
    </submittedName>
</protein>
<organism evidence="2 3">
    <name type="scientific">Symbiodinium necroappetens</name>
    <dbReference type="NCBI Taxonomy" id="1628268"/>
    <lineage>
        <taxon>Eukaryota</taxon>
        <taxon>Sar</taxon>
        <taxon>Alveolata</taxon>
        <taxon>Dinophyceae</taxon>
        <taxon>Suessiales</taxon>
        <taxon>Symbiodiniaceae</taxon>
        <taxon>Symbiodinium</taxon>
    </lineage>
</organism>
<feature type="domain" description="SGNH hydrolase-type esterase" evidence="1">
    <location>
        <begin position="91"/>
        <end position="307"/>
    </location>
</feature>
<dbReference type="Proteomes" id="UP000601435">
    <property type="component" value="Unassembled WGS sequence"/>
</dbReference>
<dbReference type="EMBL" id="CAJNJA010040413">
    <property type="protein sequence ID" value="CAE7765664.1"/>
    <property type="molecule type" value="Genomic_DNA"/>
</dbReference>
<dbReference type="InterPro" id="IPR036514">
    <property type="entry name" value="SGNH_hydro_sf"/>
</dbReference>
<comment type="caution">
    <text evidence="2">The sequence shown here is derived from an EMBL/GenBank/DDBJ whole genome shotgun (WGS) entry which is preliminary data.</text>
</comment>
<evidence type="ECO:0000313" key="2">
    <source>
        <dbReference type="EMBL" id="CAE7765664.1"/>
    </source>
</evidence>
<dbReference type="SUPFAM" id="SSF52266">
    <property type="entry name" value="SGNH hydrolase"/>
    <property type="match status" value="1"/>
</dbReference>
<reference evidence="2" key="1">
    <citation type="submission" date="2021-02" db="EMBL/GenBank/DDBJ databases">
        <authorList>
            <person name="Dougan E. K."/>
            <person name="Rhodes N."/>
            <person name="Thang M."/>
            <person name="Chan C."/>
        </authorList>
    </citation>
    <scope>NUCLEOTIDE SEQUENCE</scope>
</reference>
<evidence type="ECO:0000313" key="3">
    <source>
        <dbReference type="Proteomes" id="UP000601435"/>
    </source>
</evidence>
<dbReference type="Pfam" id="PF13472">
    <property type="entry name" value="Lipase_GDSL_2"/>
    <property type="match status" value="1"/>
</dbReference>
<proteinExistence type="predicted"/>
<keyword evidence="3" id="KW-1185">Reference proteome</keyword>
<dbReference type="PANTHER" id="PTHR37834">
    <property type="entry name" value="GDSL-LIKE LIPASE/ACYLHYDROLASE DOMAIN PROTEIN (AFU_ORTHOLOGUE AFUA_2G00620)"/>
    <property type="match status" value="1"/>
</dbReference>
<dbReference type="OrthoDB" id="426133at2759"/>
<evidence type="ECO:0000259" key="1">
    <source>
        <dbReference type="Pfam" id="PF13472"/>
    </source>
</evidence>
<dbReference type="Gene3D" id="3.40.50.1110">
    <property type="entry name" value="SGNH hydrolase"/>
    <property type="match status" value="1"/>
</dbReference>
<dbReference type="InterPro" id="IPR013830">
    <property type="entry name" value="SGNH_hydro"/>
</dbReference>
<sequence>MDGAKNYFNVLVNGCLLLVLKTYADLRDYRLDISQPRAAGSPVSVEVQKRTEAVIGSLFQKPTGLVVLHGIIADSELEELPPDEVSRRLEFLGDSETSGFGNQGPSQPGMPGLVSALSMHAAHQDANQAWPALVAGALKADFHNIAWSGAGVVWNAPGCSAEVPFKDLYPRVLGTKVEPSIKKSGDWCPEATVVYLGGNDWWSLSSRGDDALIDGLREFLTRLRAYRGPEVPICILLPSPTSVCACIGSLPDQASFADDMSRCWRAAAQLVSDEKIFLDVIEPDPPCSLSNPGDWGQMGHWSVEGNRKWAAAVVPVLQARLASTTF</sequence>
<gene>
    <name evidence="2" type="primary">ce2C</name>
    <name evidence="2" type="ORF">SNEC2469_LOCUS22328</name>
</gene>
<dbReference type="AlphaFoldDB" id="A0A812Y7C5"/>
<name>A0A812Y7C5_9DINO</name>
<dbReference type="InterPro" id="IPR052762">
    <property type="entry name" value="PCW_deacetylase/CE"/>
</dbReference>